<keyword evidence="6" id="KW-0269">Exonuclease</keyword>
<feature type="binding site" evidence="15">
    <location>
        <begin position="12"/>
        <end position="19"/>
    </location>
    <ligand>
        <name>ATP</name>
        <dbReference type="ChEBI" id="CHEBI:30616"/>
    </ligand>
</feature>
<dbReference type="Proteomes" id="UP000603141">
    <property type="component" value="Unassembled WGS sequence"/>
</dbReference>
<dbReference type="InterPro" id="IPR027417">
    <property type="entry name" value="P-loop_NTPase"/>
</dbReference>
<keyword evidence="2 15" id="KW-0547">Nucleotide-binding</keyword>
<dbReference type="GO" id="GO:0033202">
    <property type="term" value="C:DNA helicase complex"/>
    <property type="evidence" value="ECO:0007669"/>
    <property type="project" value="TreeGrafter"/>
</dbReference>
<dbReference type="GO" id="GO:0000725">
    <property type="term" value="P:recombinational repair"/>
    <property type="evidence" value="ECO:0007669"/>
    <property type="project" value="TreeGrafter"/>
</dbReference>
<dbReference type="GO" id="GO:0005829">
    <property type="term" value="C:cytosol"/>
    <property type="evidence" value="ECO:0007669"/>
    <property type="project" value="TreeGrafter"/>
</dbReference>
<evidence type="ECO:0000256" key="6">
    <source>
        <dbReference type="ARBA" id="ARBA00022839"/>
    </source>
</evidence>
<keyword evidence="1" id="KW-0540">Nuclease</keyword>
<gene>
    <name evidence="17" type="ORF">JIN85_16745</name>
</gene>
<evidence type="ECO:0000256" key="1">
    <source>
        <dbReference type="ARBA" id="ARBA00022722"/>
    </source>
</evidence>
<dbReference type="InterPro" id="IPR000212">
    <property type="entry name" value="DNA_helicase_UvrD/REP"/>
</dbReference>
<dbReference type="EC" id="5.6.2.4" evidence="12"/>
<proteinExistence type="predicted"/>
<keyword evidence="8" id="KW-0238">DNA-binding</keyword>
<evidence type="ECO:0000256" key="15">
    <source>
        <dbReference type="PROSITE-ProRule" id="PRU00560"/>
    </source>
</evidence>
<evidence type="ECO:0000256" key="9">
    <source>
        <dbReference type="ARBA" id="ARBA00023204"/>
    </source>
</evidence>
<dbReference type="GO" id="GO:0005524">
    <property type="term" value="F:ATP binding"/>
    <property type="evidence" value="ECO:0007669"/>
    <property type="project" value="UniProtKB-UniRule"/>
</dbReference>
<protein>
    <recommendedName>
        <fullName evidence="12">DNA 3'-5' helicase</fullName>
        <ecNumber evidence="12">5.6.2.4</ecNumber>
    </recommendedName>
    <alternativeName>
        <fullName evidence="13">DNA 3'-5' helicase II</fullName>
    </alternativeName>
</protein>
<dbReference type="PANTHER" id="PTHR11070:SF2">
    <property type="entry name" value="ATP-DEPENDENT DNA HELICASE SRS2"/>
    <property type="match status" value="1"/>
</dbReference>
<keyword evidence="4 15" id="KW-0378">Hydrolase</keyword>
<comment type="caution">
    <text evidence="17">The sequence shown here is derived from an EMBL/GenBank/DDBJ whole genome shotgun (WGS) entry which is preliminary data.</text>
</comment>
<dbReference type="AlphaFoldDB" id="A0A934S9Y0"/>
<comment type="catalytic activity">
    <reaction evidence="11">
        <text>Couples ATP hydrolysis with the unwinding of duplex DNA by translocating in the 3'-5' direction.</text>
        <dbReference type="EC" id="5.6.2.4"/>
    </reaction>
</comment>
<sequence>MSHFESHLLILASAGSGKTYQLGNRIIDLVVRGAEPEKIVALTFTRKAAGEFADSVLLKLAAAAEDPKIAARLSAELGLPDPDFSKALEQVVQSLPRLTLGTMDSFFSRVVRGFQYELGLTGGKFELLEGPRADAVKDELLTEILAEPVEAGEADEFLHGFRRATIGKEGVGVLRNLRDFVDDWQTRYRTSADLEWGPESLAAAAMDEWEQQKHRLAATILRSLDHLDYTYKTQRNAMEKMVEVLVSHTINSGILGKGPTLLQNVFEAMANGSGSLWVKSNKEFLISGMAGDALREMVMLAANCEMAAALVRTRALHETVAKVDELTEKRLRKRGLLGFDDVKILMGEWAKSEEARLRREAIDFRLDARHDHWLLDEFQDTSSADWTGLEPLIDESVSGDETTLFIVGDRKQAIYGWRGGEVGLFDHVMHRYSGKLKPTSMTESWRSCPEVLALVNQVCGGWKTMESLFGQAAEKWHWEDHISAPPLVSEKNRGHSRVEFCADEDARISRMIEILEDLGIGKRALSCGVLVRSNQKVREIADELRNAGFDVIEEGRREPSKDNPVGITLANLLRWLADPADGMASEIIAMSPLGTVLTEQFGPVWQRTWEELLAISANHGFAAMMEKIVEPVWNDWSDFGKRRAGDVISALSIFDAQGGTTPGEAADWIERLEVSQNPGIAAVQVMTIHKSKGLGFDVVLLPDVPNDSIPLTQSFKVAEGDGWLTQAPAKWARQLLPDLRKAEEKWAIDQQYEAFCLQYVALTRAKRGLYVLLELPAKSANADKPSLANWLARSIGFEGKDDHTWESGRADWVQSISEIPVKVPTHDQVSLGPAVPRRERISPSAAPDSIGNFSGLRFGQEVHSLMERVGWIDEEKPTFPDTAAGVAIAKLLQNDSIKTLLSRREKSVERFSEQPIEAIFESGWMSGVMDRLHLHYHADGSVALVEIIDFKTDKVSDLKALEARHSEQMTQYRSAMAKAFPQAQIRSILVSVHLGDSIMSGL</sequence>
<dbReference type="InterPro" id="IPR014017">
    <property type="entry name" value="DNA_helicase_UvrD-like_C"/>
</dbReference>
<evidence type="ECO:0000256" key="7">
    <source>
        <dbReference type="ARBA" id="ARBA00022840"/>
    </source>
</evidence>
<evidence type="ECO:0000256" key="12">
    <source>
        <dbReference type="ARBA" id="ARBA00034808"/>
    </source>
</evidence>
<dbReference type="Gene3D" id="3.40.50.300">
    <property type="entry name" value="P-loop containing nucleotide triphosphate hydrolases"/>
    <property type="match status" value="3"/>
</dbReference>
<dbReference type="PROSITE" id="PS51198">
    <property type="entry name" value="UVRD_HELICASE_ATP_BIND"/>
    <property type="match status" value="1"/>
</dbReference>
<accession>A0A934S9Y0</accession>
<dbReference type="GO" id="GO:0003677">
    <property type="term" value="F:DNA binding"/>
    <property type="evidence" value="ECO:0007669"/>
    <property type="project" value="UniProtKB-KW"/>
</dbReference>
<evidence type="ECO:0000256" key="14">
    <source>
        <dbReference type="ARBA" id="ARBA00048988"/>
    </source>
</evidence>
<dbReference type="Gene3D" id="3.90.320.10">
    <property type="match status" value="1"/>
</dbReference>
<dbReference type="GO" id="GO:0043138">
    <property type="term" value="F:3'-5' DNA helicase activity"/>
    <property type="evidence" value="ECO:0007669"/>
    <property type="project" value="UniProtKB-EC"/>
</dbReference>
<evidence type="ECO:0000256" key="3">
    <source>
        <dbReference type="ARBA" id="ARBA00022763"/>
    </source>
</evidence>
<evidence type="ECO:0000256" key="8">
    <source>
        <dbReference type="ARBA" id="ARBA00023125"/>
    </source>
</evidence>
<dbReference type="RefSeq" id="WP_200272906.1">
    <property type="nucleotide sequence ID" value="NZ_JAENIJ010000034.1"/>
</dbReference>
<keyword evidence="5 15" id="KW-0347">Helicase</keyword>
<dbReference type="PANTHER" id="PTHR11070">
    <property type="entry name" value="UVRD / RECB / PCRA DNA HELICASE FAMILY MEMBER"/>
    <property type="match status" value="1"/>
</dbReference>
<evidence type="ECO:0000256" key="11">
    <source>
        <dbReference type="ARBA" id="ARBA00034617"/>
    </source>
</evidence>
<name>A0A934S9Y0_9BACT</name>
<keyword evidence="10" id="KW-0413">Isomerase</keyword>
<keyword evidence="7 15" id="KW-0067">ATP-binding</keyword>
<dbReference type="InterPro" id="IPR011604">
    <property type="entry name" value="PDDEXK-like_dom_sf"/>
</dbReference>
<keyword evidence="3" id="KW-0227">DNA damage</keyword>
<evidence type="ECO:0000259" key="16">
    <source>
        <dbReference type="PROSITE" id="PS51198"/>
    </source>
</evidence>
<evidence type="ECO:0000256" key="5">
    <source>
        <dbReference type="ARBA" id="ARBA00022806"/>
    </source>
</evidence>
<dbReference type="SUPFAM" id="SSF52540">
    <property type="entry name" value="P-loop containing nucleoside triphosphate hydrolases"/>
    <property type="match status" value="1"/>
</dbReference>
<feature type="domain" description="UvrD-like helicase ATP-binding" evidence="16">
    <location>
        <begin position="1"/>
        <end position="448"/>
    </location>
</feature>
<evidence type="ECO:0000256" key="13">
    <source>
        <dbReference type="ARBA" id="ARBA00034923"/>
    </source>
</evidence>
<evidence type="ECO:0000313" key="17">
    <source>
        <dbReference type="EMBL" id="MBK1884070.1"/>
    </source>
</evidence>
<comment type="catalytic activity">
    <reaction evidence="14">
        <text>ATP + H2O = ADP + phosphate + H(+)</text>
        <dbReference type="Rhea" id="RHEA:13065"/>
        <dbReference type="ChEBI" id="CHEBI:15377"/>
        <dbReference type="ChEBI" id="CHEBI:15378"/>
        <dbReference type="ChEBI" id="CHEBI:30616"/>
        <dbReference type="ChEBI" id="CHEBI:43474"/>
        <dbReference type="ChEBI" id="CHEBI:456216"/>
        <dbReference type="EC" id="5.6.2.4"/>
    </reaction>
</comment>
<dbReference type="Pfam" id="PF00580">
    <property type="entry name" value="UvrD-helicase"/>
    <property type="match status" value="1"/>
</dbReference>
<dbReference type="InterPro" id="IPR014016">
    <property type="entry name" value="UvrD-like_ATP-bd"/>
</dbReference>
<keyword evidence="9" id="KW-0234">DNA repair</keyword>
<dbReference type="EMBL" id="JAENIJ010000034">
    <property type="protein sequence ID" value="MBK1884070.1"/>
    <property type="molecule type" value="Genomic_DNA"/>
</dbReference>
<evidence type="ECO:0000313" key="18">
    <source>
        <dbReference type="Proteomes" id="UP000603141"/>
    </source>
</evidence>
<dbReference type="GO" id="GO:0004527">
    <property type="term" value="F:exonuclease activity"/>
    <property type="evidence" value="ECO:0007669"/>
    <property type="project" value="UniProtKB-KW"/>
</dbReference>
<keyword evidence="18" id="KW-1185">Reference proteome</keyword>
<reference evidence="17" key="1">
    <citation type="submission" date="2021-01" db="EMBL/GenBank/DDBJ databases">
        <title>Modified the classification status of verrucomicrobia.</title>
        <authorList>
            <person name="Feng X."/>
        </authorList>
    </citation>
    <scope>NUCLEOTIDE SEQUENCE</scope>
    <source>
        <strain evidence="17">KCTC 22041</strain>
    </source>
</reference>
<dbReference type="Pfam" id="PF13361">
    <property type="entry name" value="UvrD_C"/>
    <property type="match status" value="1"/>
</dbReference>
<evidence type="ECO:0000256" key="2">
    <source>
        <dbReference type="ARBA" id="ARBA00022741"/>
    </source>
</evidence>
<evidence type="ECO:0000256" key="10">
    <source>
        <dbReference type="ARBA" id="ARBA00023235"/>
    </source>
</evidence>
<organism evidence="17 18">
    <name type="scientific">Luteolibacter pohnpeiensis</name>
    <dbReference type="NCBI Taxonomy" id="454153"/>
    <lineage>
        <taxon>Bacteria</taxon>
        <taxon>Pseudomonadati</taxon>
        <taxon>Verrucomicrobiota</taxon>
        <taxon>Verrucomicrobiia</taxon>
        <taxon>Verrucomicrobiales</taxon>
        <taxon>Verrucomicrobiaceae</taxon>
        <taxon>Luteolibacter</taxon>
    </lineage>
</organism>
<evidence type="ECO:0000256" key="4">
    <source>
        <dbReference type="ARBA" id="ARBA00022801"/>
    </source>
</evidence>